<evidence type="ECO:0000256" key="5">
    <source>
        <dbReference type="SAM" id="MobiDB-lite"/>
    </source>
</evidence>
<feature type="domain" description="TPX2 C-terminal" evidence="6">
    <location>
        <begin position="736"/>
        <end position="804"/>
    </location>
</feature>
<feature type="compositionally biased region" description="Low complexity" evidence="5">
    <location>
        <begin position="381"/>
        <end position="395"/>
    </location>
</feature>
<feature type="region of interest" description="Disordered" evidence="5">
    <location>
        <begin position="793"/>
        <end position="812"/>
    </location>
</feature>
<feature type="compositionally biased region" description="Polar residues" evidence="5">
    <location>
        <begin position="598"/>
        <end position="617"/>
    </location>
</feature>
<feature type="region of interest" description="Disordered" evidence="5">
    <location>
        <begin position="744"/>
        <end position="785"/>
    </location>
</feature>
<feature type="compositionally biased region" description="Polar residues" evidence="5">
    <location>
        <begin position="179"/>
        <end position="192"/>
    </location>
</feature>
<keyword evidence="8" id="KW-1185">Reference proteome</keyword>
<feature type="region of interest" description="Disordered" evidence="5">
    <location>
        <begin position="146"/>
        <end position="192"/>
    </location>
</feature>
<feature type="region of interest" description="Disordered" evidence="5">
    <location>
        <begin position="377"/>
        <end position="696"/>
    </location>
</feature>
<gene>
    <name evidence="7" type="ORF">TRAPUB_6439</name>
</gene>
<feature type="compositionally biased region" description="Basic and acidic residues" evidence="5">
    <location>
        <begin position="618"/>
        <end position="634"/>
    </location>
</feature>
<feature type="compositionally biased region" description="Basic and acidic residues" evidence="5">
    <location>
        <begin position="673"/>
        <end position="682"/>
    </location>
</feature>
<evidence type="ECO:0000259" key="6">
    <source>
        <dbReference type="Pfam" id="PF06886"/>
    </source>
</evidence>
<evidence type="ECO:0000313" key="7">
    <source>
        <dbReference type="EMBL" id="OJT03096.1"/>
    </source>
</evidence>
<feature type="compositionally biased region" description="Basic and acidic residues" evidence="5">
    <location>
        <begin position="744"/>
        <end position="772"/>
    </location>
</feature>
<comment type="similarity">
    <text evidence="2">Belongs to the TPX2 family.</text>
</comment>
<comment type="subcellular location">
    <subcellularLocation>
        <location evidence="1">Cytoplasm</location>
        <location evidence="1">Cytoskeleton</location>
    </subcellularLocation>
</comment>
<proteinExistence type="inferred from homology"/>
<dbReference type="Proteomes" id="UP000184267">
    <property type="component" value="Unassembled WGS sequence"/>
</dbReference>
<dbReference type="AlphaFoldDB" id="A0A1M2V6I8"/>
<organism evidence="7 8">
    <name type="scientific">Trametes pubescens</name>
    <name type="common">White-rot fungus</name>
    <dbReference type="NCBI Taxonomy" id="154538"/>
    <lineage>
        <taxon>Eukaryota</taxon>
        <taxon>Fungi</taxon>
        <taxon>Dikarya</taxon>
        <taxon>Basidiomycota</taxon>
        <taxon>Agaricomycotina</taxon>
        <taxon>Agaricomycetes</taxon>
        <taxon>Polyporales</taxon>
        <taxon>Polyporaceae</taxon>
        <taxon>Trametes</taxon>
    </lineage>
</organism>
<protein>
    <recommendedName>
        <fullName evidence="6">TPX2 C-terminal domain-containing protein</fullName>
    </recommendedName>
</protein>
<dbReference type="GO" id="GO:0005856">
    <property type="term" value="C:cytoskeleton"/>
    <property type="evidence" value="ECO:0007669"/>
    <property type="project" value="UniProtKB-SubCell"/>
</dbReference>
<feature type="compositionally biased region" description="Low complexity" evidence="5">
    <location>
        <begin position="442"/>
        <end position="454"/>
    </location>
</feature>
<feature type="region of interest" description="Disordered" evidence="5">
    <location>
        <begin position="48"/>
        <end position="95"/>
    </location>
</feature>
<feature type="compositionally biased region" description="Low complexity" evidence="5">
    <location>
        <begin position="423"/>
        <end position="432"/>
    </location>
</feature>
<feature type="compositionally biased region" description="Polar residues" evidence="5">
    <location>
        <begin position="637"/>
        <end position="652"/>
    </location>
</feature>
<dbReference type="OrthoDB" id="3242303at2759"/>
<dbReference type="OMA" id="AHEREKF"/>
<evidence type="ECO:0000256" key="3">
    <source>
        <dbReference type="ARBA" id="ARBA00022490"/>
    </source>
</evidence>
<feature type="compositionally biased region" description="Basic and acidic residues" evidence="5">
    <location>
        <begin position="260"/>
        <end position="272"/>
    </location>
</feature>
<dbReference type="EMBL" id="MNAD01001636">
    <property type="protein sequence ID" value="OJT03096.1"/>
    <property type="molecule type" value="Genomic_DNA"/>
</dbReference>
<dbReference type="STRING" id="154538.A0A1M2V6I8"/>
<dbReference type="Pfam" id="PF06886">
    <property type="entry name" value="TPX2"/>
    <property type="match status" value="1"/>
</dbReference>
<comment type="caution">
    <text evidence="7">The sequence shown here is derived from an EMBL/GenBank/DDBJ whole genome shotgun (WGS) entry which is preliminary data.</text>
</comment>
<feature type="region of interest" description="Disordered" evidence="5">
    <location>
        <begin position="247"/>
        <end position="281"/>
    </location>
</feature>
<name>A0A1M2V6I8_TRAPU</name>
<accession>A0A1M2V6I8</accession>
<evidence type="ECO:0000256" key="2">
    <source>
        <dbReference type="ARBA" id="ARBA00005885"/>
    </source>
</evidence>
<feature type="compositionally biased region" description="Low complexity" evidence="5">
    <location>
        <begin position="523"/>
        <end position="548"/>
    </location>
</feature>
<feature type="compositionally biased region" description="Pro residues" evidence="5">
    <location>
        <begin position="55"/>
        <end position="66"/>
    </location>
</feature>
<reference evidence="7 8" key="1">
    <citation type="submission" date="2016-10" db="EMBL/GenBank/DDBJ databases">
        <title>Genome sequence of the basidiomycete white-rot fungus Trametes pubescens.</title>
        <authorList>
            <person name="Makela M.R."/>
            <person name="Granchi Z."/>
            <person name="Peng M."/>
            <person name="De Vries R.P."/>
            <person name="Grigoriev I."/>
            <person name="Riley R."/>
            <person name="Hilden K."/>
        </authorList>
    </citation>
    <scope>NUCLEOTIDE SEQUENCE [LARGE SCALE GENOMIC DNA]</scope>
    <source>
        <strain evidence="7 8">FBCC735</strain>
    </source>
</reference>
<evidence type="ECO:0000313" key="8">
    <source>
        <dbReference type="Proteomes" id="UP000184267"/>
    </source>
</evidence>
<sequence length="812" mass="86087">MDDLSLRHIPDISNASAIADFSDASFQIPRAADDLLLADDTIDFFNGADDTLSTPAPPSRPAPQPPLTLAELTPRSKPMRAVPVRSSLRPRPGIATPHKAAVVNKLSAALAEDLSPFRHQDPSFQIPPQQTDAEDLLMADEGSNFFQGEEPWQDSVPSRARSPLTLSQLSPGPHKRMPSPTNSDAPSSTIRPSYSVIANDGVAVAAAYERDIADIQPPAATVANVVPVIAEVLSAGPADRLAVEQPAEKGMVKRPPQTNHAKEQKKLPGGDKAKRKRVTPVAAVTKPAKLKPLTASIARRISLGGKKTVPGMRRRPLQAPPAAAATRAVSVRRVDGAAQPASSAVLTDVKPTRAGGVLADTLLSFGQRFMASTARADNGEDAPSANDAPNPALPATDVPTPTATSRHPTAWLNDGGDSEAIAGPSSRVSPRGSGIGAASPTLASGSLSPAGAPADVLDQHATEPQVSEARRSPSPMRRSIKRAGSPACEPPAQQRKRNKITSVPSAPPASKEPLPRKPALQPSRSRNTAAASNGARARRVVSASASTANLGAKTDGARQPAVAPLKSLSQSGPGSLLDGGKPKGPLRDEIVDSKNGAHVSTSSRGAKSRDAIQSQKENLTDAKERQTHERRDGLGHASSSTRGISSADRQPTSSSSAKPTKPMEFQFATSMRGEARRADLEKSASGSGSSHTMSLRQSKVYAAHPIPDFKALHAMQQSMLAQRKAEIAPVVPLQIELSTEARAREREQFEEARRAREAELERQREERRRQQELEEEQEIRELRKRAVPKANEVPEWYALAPKKSRAGSGTGN</sequence>
<evidence type="ECO:0000256" key="1">
    <source>
        <dbReference type="ARBA" id="ARBA00004245"/>
    </source>
</evidence>
<keyword evidence="3" id="KW-0963">Cytoplasm</keyword>
<keyword evidence="4" id="KW-0206">Cytoskeleton</keyword>
<dbReference type="InterPro" id="IPR027329">
    <property type="entry name" value="TPX2_C"/>
</dbReference>
<evidence type="ECO:0000256" key="4">
    <source>
        <dbReference type="ARBA" id="ARBA00023212"/>
    </source>
</evidence>